<organism evidence="2 3">
    <name type="scientific">Methylobacterium crusticola</name>
    <dbReference type="NCBI Taxonomy" id="1697972"/>
    <lineage>
        <taxon>Bacteria</taxon>
        <taxon>Pseudomonadati</taxon>
        <taxon>Pseudomonadota</taxon>
        <taxon>Alphaproteobacteria</taxon>
        <taxon>Hyphomicrobiales</taxon>
        <taxon>Methylobacteriaceae</taxon>
        <taxon>Methylobacterium</taxon>
    </lineage>
</organism>
<keyword evidence="3" id="KW-1185">Reference proteome</keyword>
<gene>
    <name evidence="2" type="ORF">OPKNFCMD_4086</name>
</gene>
<dbReference type="EMBL" id="BPQH01000013">
    <property type="protein sequence ID" value="GJD51332.1"/>
    <property type="molecule type" value="Genomic_DNA"/>
</dbReference>
<dbReference type="InterPro" id="IPR036388">
    <property type="entry name" value="WH-like_DNA-bd_sf"/>
</dbReference>
<dbReference type="Proteomes" id="UP001055167">
    <property type="component" value="Unassembled WGS sequence"/>
</dbReference>
<feature type="domain" description="HTH luxR-type" evidence="1">
    <location>
        <begin position="307"/>
        <end position="364"/>
    </location>
</feature>
<dbReference type="SUPFAM" id="SSF46894">
    <property type="entry name" value="C-terminal effector domain of the bipartite response regulators"/>
    <property type="match status" value="1"/>
</dbReference>
<dbReference type="Gene3D" id="1.10.10.10">
    <property type="entry name" value="Winged helix-like DNA-binding domain superfamily/Winged helix DNA-binding domain"/>
    <property type="match status" value="1"/>
</dbReference>
<reference evidence="2" key="1">
    <citation type="journal article" date="2021" name="Front. Microbiol.">
        <title>Comprehensive Comparative Genomics and Phenotyping of Methylobacterium Species.</title>
        <authorList>
            <person name="Alessa O."/>
            <person name="Ogura Y."/>
            <person name="Fujitani Y."/>
            <person name="Takami H."/>
            <person name="Hayashi T."/>
            <person name="Sahin N."/>
            <person name="Tani A."/>
        </authorList>
    </citation>
    <scope>NUCLEOTIDE SEQUENCE</scope>
    <source>
        <strain evidence="2">KCTC 52305</strain>
    </source>
</reference>
<evidence type="ECO:0000259" key="1">
    <source>
        <dbReference type="SMART" id="SM00421"/>
    </source>
</evidence>
<protein>
    <recommendedName>
        <fullName evidence="1">HTH luxR-type domain-containing protein</fullName>
    </recommendedName>
</protein>
<accession>A0ABQ4R1I6</accession>
<proteinExistence type="predicted"/>
<dbReference type="InterPro" id="IPR000792">
    <property type="entry name" value="Tscrpt_reg_LuxR_C"/>
</dbReference>
<evidence type="ECO:0000313" key="3">
    <source>
        <dbReference type="Proteomes" id="UP001055167"/>
    </source>
</evidence>
<dbReference type="SMART" id="SM00421">
    <property type="entry name" value="HTH_LUXR"/>
    <property type="match status" value="1"/>
</dbReference>
<evidence type="ECO:0000313" key="2">
    <source>
        <dbReference type="EMBL" id="GJD51332.1"/>
    </source>
</evidence>
<dbReference type="RefSeq" id="WP_128563450.1">
    <property type="nucleotide sequence ID" value="NZ_BPQH01000013.1"/>
</dbReference>
<name>A0ABQ4R1I6_9HYPH</name>
<comment type="caution">
    <text evidence="2">The sequence shown here is derived from an EMBL/GenBank/DDBJ whole genome shotgun (WGS) entry which is preliminary data.</text>
</comment>
<sequence>MAGSRENRLGEVVDRFYEAALRPELWRTALHAYSEALGAEGALILPGPRAAVAPACSEGLDAVVSRGVDEGWFADNPRVTRGIPALKDTRGVLVESQIFTPRELDHLPFNADFVARSGFRWFAGIYLVASGQDSVMLSVERKPGQEPFSHREIAQIGRMLPHFQRAGEVALRLAETRASSILEAFELMRCGGLLLDGTGRVVGQNGRARAMGGRTLRVVQGTLVAHPAATNAALGRLIGSVIGRGPAHAAPAAPPVAVPREGGPPLVVHAAPLVASGQEPFRRARAVLLIRDPAEAGEVGDALLRQAFGLTAAEARLANALARGRDLAEVAAAGGTTVATLRSQLKAVFAKTGTHRQAELVALLVRMALPA</sequence>
<reference evidence="2" key="2">
    <citation type="submission" date="2021-08" db="EMBL/GenBank/DDBJ databases">
        <authorList>
            <person name="Tani A."/>
            <person name="Ola A."/>
            <person name="Ogura Y."/>
            <person name="Katsura K."/>
            <person name="Hayashi T."/>
        </authorList>
    </citation>
    <scope>NUCLEOTIDE SEQUENCE</scope>
    <source>
        <strain evidence="2">KCTC 52305</strain>
    </source>
</reference>
<dbReference type="InterPro" id="IPR016032">
    <property type="entry name" value="Sig_transdc_resp-reg_C-effctor"/>
</dbReference>